<keyword evidence="3 4" id="KW-0413">Isomerase</keyword>
<dbReference type="InterPro" id="IPR029066">
    <property type="entry name" value="PLP-binding_barrel"/>
</dbReference>
<evidence type="ECO:0000256" key="3">
    <source>
        <dbReference type="ARBA" id="ARBA00023235"/>
    </source>
</evidence>
<evidence type="ECO:0000313" key="8">
    <source>
        <dbReference type="EMBL" id="SFF64854.1"/>
    </source>
</evidence>
<name>A0A1I2KCZ4_9BACI</name>
<feature type="domain" description="Alanine racemase C-terminal" evidence="7">
    <location>
        <begin position="244"/>
        <end position="372"/>
    </location>
</feature>
<dbReference type="NCBIfam" id="TIGR00492">
    <property type="entry name" value="alr"/>
    <property type="match status" value="1"/>
</dbReference>
<dbReference type="HAMAP" id="MF_01201">
    <property type="entry name" value="Ala_racemase"/>
    <property type="match status" value="1"/>
</dbReference>
<dbReference type="SMART" id="SM01005">
    <property type="entry name" value="Ala_racemase_C"/>
    <property type="match status" value="1"/>
</dbReference>
<organism evidence="8 9">
    <name type="scientific">Halobacillus alkaliphilus</name>
    <dbReference type="NCBI Taxonomy" id="396056"/>
    <lineage>
        <taxon>Bacteria</taxon>
        <taxon>Bacillati</taxon>
        <taxon>Bacillota</taxon>
        <taxon>Bacilli</taxon>
        <taxon>Bacillales</taxon>
        <taxon>Bacillaceae</taxon>
        <taxon>Halobacillus</taxon>
    </lineage>
</organism>
<dbReference type="SUPFAM" id="SSF50621">
    <property type="entry name" value="Alanine racemase C-terminal domain-like"/>
    <property type="match status" value="1"/>
</dbReference>
<comment type="catalytic activity">
    <reaction evidence="4">
        <text>L-alanine = D-alanine</text>
        <dbReference type="Rhea" id="RHEA:20249"/>
        <dbReference type="ChEBI" id="CHEBI:57416"/>
        <dbReference type="ChEBI" id="CHEBI:57972"/>
        <dbReference type="EC" id="5.1.1.1"/>
    </reaction>
</comment>
<dbReference type="Gene3D" id="3.20.20.10">
    <property type="entry name" value="Alanine racemase"/>
    <property type="match status" value="1"/>
</dbReference>
<dbReference type="Gene3D" id="2.40.37.10">
    <property type="entry name" value="Lyase, Ornithine Decarboxylase, Chain A, domain 1"/>
    <property type="match status" value="1"/>
</dbReference>
<dbReference type="EMBL" id="FOOG01000004">
    <property type="protein sequence ID" value="SFF64854.1"/>
    <property type="molecule type" value="Genomic_DNA"/>
</dbReference>
<dbReference type="InterPro" id="IPR000821">
    <property type="entry name" value="Ala_racemase"/>
</dbReference>
<dbReference type="GO" id="GO:0005829">
    <property type="term" value="C:cytosol"/>
    <property type="evidence" value="ECO:0007669"/>
    <property type="project" value="TreeGrafter"/>
</dbReference>
<evidence type="ECO:0000256" key="4">
    <source>
        <dbReference type="HAMAP-Rule" id="MF_01201"/>
    </source>
</evidence>
<dbReference type="GO" id="GO:0008784">
    <property type="term" value="F:alanine racemase activity"/>
    <property type="evidence" value="ECO:0007669"/>
    <property type="project" value="UniProtKB-UniRule"/>
</dbReference>
<evidence type="ECO:0000313" key="9">
    <source>
        <dbReference type="Proteomes" id="UP000198897"/>
    </source>
</evidence>
<dbReference type="GO" id="GO:0030170">
    <property type="term" value="F:pyridoxal phosphate binding"/>
    <property type="evidence" value="ECO:0007669"/>
    <property type="project" value="UniProtKB-UniRule"/>
</dbReference>
<dbReference type="PROSITE" id="PS00395">
    <property type="entry name" value="ALANINE_RACEMASE"/>
    <property type="match status" value="1"/>
</dbReference>
<comment type="similarity">
    <text evidence="4">Belongs to the alanine racemase family.</text>
</comment>
<evidence type="ECO:0000259" key="7">
    <source>
        <dbReference type="SMART" id="SM01005"/>
    </source>
</evidence>
<evidence type="ECO:0000256" key="2">
    <source>
        <dbReference type="ARBA" id="ARBA00022898"/>
    </source>
</evidence>
<feature type="modified residue" description="N6-(pyridoxal phosphate)lysine" evidence="4 5">
    <location>
        <position position="38"/>
    </location>
</feature>
<dbReference type="PRINTS" id="PR00992">
    <property type="entry name" value="ALARACEMASE"/>
</dbReference>
<dbReference type="GO" id="GO:0009252">
    <property type="term" value="P:peptidoglycan biosynthetic process"/>
    <property type="evidence" value="ECO:0007669"/>
    <property type="project" value="TreeGrafter"/>
</dbReference>
<feature type="binding site" evidence="4 6">
    <location>
        <position position="136"/>
    </location>
    <ligand>
        <name>substrate</name>
    </ligand>
</feature>
<reference evidence="9" key="1">
    <citation type="submission" date="2016-10" db="EMBL/GenBank/DDBJ databases">
        <authorList>
            <person name="Varghese N."/>
            <person name="Submissions S."/>
        </authorList>
    </citation>
    <scope>NUCLEOTIDE SEQUENCE [LARGE SCALE GENOMIC DNA]</scope>
    <source>
        <strain evidence="9">FP5</strain>
    </source>
</reference>
<dbReference type="RefSeq" id="WP_089750382.1">
    <property type="nucleotide sequence ID" value="NZ_FOOG01000004.1"/>
</dbReference>
<comment type="cofactor">
    <cofactor evidence="1 4 5">
        <name>pyridoxal 5'-phosphate</name>
        <dbReference type="ChEBI" id="CHEBI:597326"/>
    </cofactor>
</comment>
<dbReference type="GO" id="GO:0030632">
    <property type="term" value="P:D-alanine biosynthetic process"/>
    <property type="evidence" value="ECO:0007669"/>
    <property type="project" value="UniProtKB-UniRule"/>
</dbReference>
<dbReference type="CDD" id="cd00430">
    <property type="entry name" value="PLPDE_III_AR"/>
    <property type="match status" value="1"/>
</dbReference>
<sequence length="372" mass="41620">MTNYRPTWAEVSLEALKQNVKAFKDYISQDCQLMGVVKADAYGHGLIPCATSMIDSGANRLGVAIIEEAIELRKAGINVPILIFGYTPREAVQEAVNHDLTLTVFTDEIMEEVIRAAEEKEKSVNIHIKVDSGMHRIGLKKGEDVLQLLEKNGSPYVHVEGIFTHFSDADNEDPDYTERQFHHFLSVVEEVENVHGKIPITHCCNSAATITFPSMHMDMVRVGISLYGLYPGEHMREWISLQQVMSLKTKPIMIKMVYPGEPISYGRSYEPERPIEVATVPIGYGDGLPRALSNKGHVVINEQKCPIVGKVCMDQTMIDVSSVEESNRDAVYTFFGEPGEGNISLKEVADQLQTIHYEITCQIGQRVPRKNI</sequence>
<protein>
    <recommendedName>
        <fullName evidence="4">Alanine racemase</fullName>
        <ecNumber evidence="4">5.1.1.1</ecNumber>
    </recommendedName>
</protein>
<dbReference type="PANTHER" id="PTHR30511">
    <property type="entry name" value="ALANINE RACEMASE"/>
    <property type="match status" value="1"/>
</dbReference>
<comment type="function">
    <text evidence="4">Catalyzes the interconversion of L-alanine and D-alanine. May also act on other amino acids.</text>
</comment>
<dbReference type="InterPro" id="IPR020622">
    <property type="entry name" value="Ala_racemase_pyridoxalP-BS"/>
</dbReference>
<proteinExistence type="inferred from homology"/>
<dbReference type="FunFam" id="3.20.20.10:FF:000002">
    <property type="entry name" value="Alanine racemase"/>
    <property type="match status" value="1"/>
</dbReference>
<dbReference type="UniPathway" id="UPA00042">
    <property type="reaction ID" value="UER00497"/>
</dbReference>
<feature type="active site" description="Proton acceptor; specific for D-alanine" evidence="4">
    <location>
        <position position="38"/>
    </location>
</feature>
<evidence type="ECO:0000256" key="6">
    <source>
        <dbReference type="PIRSR" id="PIRSR600821-52"/>
    </source>
</evidence>
<keyword evidence="2 4" id="KW-0663">Pyridoxal phosphate</keyword>
<feature type="active site" description="Proton acceptor; specific for L-alanine" evidence="4">
    <location>
        <position position="265"/>
    </location>
</feature>
<dbReference type="InterPro" id="IPR001608">
    <property type="entry name" value="Ala_racemase_N"/>
</dbReference>
<evidence type="ECO:0000256" key="1">
    <source>
        <dbReference type="ARBA" id="ARBA00001933"/>
    </source>
</evidence>
<feature type="binding site" evidence="4 6">
    <location>
        <position position="313"/>
    </location>
    <ligand>
        <name>substrate</name>
    </ligand>
</feature>
<keyword evidence="9" id="KW-1185">Reference proteome</keyword>
<dbReference type="Pfam" id="PF00842">
    <property type="entry name" value="Ala_racemase_C"/>
    <property type="match status" value="1"/>
</dbReference>
<dbReference type="Proteomes" id="UP000198897">
    <property type="component" value="Unassembled WGS sequence"/>
</dbReference>
<evidence type="ECO:0000256" key="5">
    <source>
        <dbReference type="PIRSR" id="PIRSR600821-50"/>
    </source>
</evidence>
<comment type="pathway">
    <text evidence="4">Amino-acid biosynthesis; D-alanine biosynthesis; D-alanine from L-alanine: step 1/1.</text>
</comment>
<dbReference type="InterPro" id="IPR011079">
    <property type="entry name" value="Ala_racemase_C"/>
</dbReference>
<dbReference type="Pfam" id="PF01168">
    <property type="entry name" value="Ala_racemase_N"/>
    <property type="match status" value="1"/>
</dbReference>
<dbReference type="SUPFAM" id="SSF51419">
    <property type="entry name" value="PLP-binding barrel"/>
    <property type="match status" value="1"/>
</dbReference>
<accession>A0A1I2KCZ4</accession>
<dbReference type="AlphaFoldDB" id="A0A1I2KCZ4"/>
<dbReference type="PANTHER" id="PTHR30511:SF0">
    <property type="entry name" value="ALANINE RACEMASE, CATABOLIC-RELATED"/>
    <property type="match status" value="1"/>
</dbReference>
<dbReference type="InterPro" id="IPR009006">
    <property type="entry name" value="Ala_racemase/Decarboxylase_C"/>
</dbReference>
<dbReference type="EC" id="5.1.1.1" evidence="4"/>
<dbReference type="OrthoDB" id="9813814at2"/>
<gene>
    <name evidence="8" type="ORF">SAMN05216353_10479</name>
</gene>